<name>A0AAP6ZYE6_PAEAL</name>
<gene>
    <name evidence="1" type="ORF">HMI46_06280</name>
</gene>
<organism evidence="1 2">
    <name type="scientific">Paenibacillus alvei</name>
    <name type="common">Bacillus alvei</name>
    <dbReference type="NCBI Taxonomy" id="44250"/>
    <lineage>
        <taxon>Bacteria</taxon>
        <taxon>Bacillati</taxon>
        <taxon>Bacillota</taxon>
        <taxon>Bacilli</taxon>
        <taxon>Bacillales</taxon>
        <taxon>Paenibacillaceae</taxon>
        <taxon>Paenibacillus</taxon>
    </lineage>
</organism>
<dbReference type="Proteomes" id="UP000552038">
    <property type="component" value="Unassembled WGS sequence"/>
</dbReference>
<sequence>MNYYQNDLPVDFMNVPISVFMDVERVESSAQRCLLVSDNPEILNSSSLPGRDGTLWHHIMRSDEQFVLHRIFGWHRNETGQPLQLGVTIQNISTSSNITIQQVQREILVQPINDQMIHAGQCLVKACLSDTMEHCIPVDKEAACQRTALIESVRLEHGYFAGFIYEFTVTRDSCADVMEYAVRTVVSRDMAADLRLVHSDPLPSYGTHPRGCWSYSEVHAAMPAYIVGTESVYRVCARTKMNGAAAADLLFTVSTSDIGEGAVDNFGQFGAIYSIDIPLHNHTEREAAIRIYLNPRGGAYAGAILVDGEVKGIPIMPNNTNVCLIAAIVVPPGESSFTCKLMTAGESNLPLGIYLVS</sequence>
<dbReference type="RefSeq" id="WP_171415573.1">
    <property type="nucleotide sequence ID" value="NZ_JABFOR010000005.1"/>
</dbReference>
<dbReference type="AlphaFoldDB" id="A0AAP6ZYE6"/>
<dbReference type="EMBL" id="JABFOR010000005">
    <property type="protein sequence ID" value="NOJ70156.1"/>
    <property type="molecule type" value="Genomic_DNA"/>
</dbReference>
<reference evidence="1 2" key="1">
    <citation type="submission" date="2020-05" db="EMBL/GenBank/DDBJ databases">
        <title>Whole genome sequencing and identification of novel metabolites from Paenibacillus alvei strain JR949.</title>
        <authorList>
            <person name="Rajendhran J."/>
            <person name="Sree Pranav P."/>
            <person name="Mahalakshmi B."/>
            <person name="Karthikeyan R."/>
        </authorList>
    </citation>
    <scope>NUCLEOTIDE SEQUENCE [LARGE SCALE GENOMIC DNA]</scope>
    <source>
        <strain evidence="1 2">JR949</strain>
    </source>
</reference>
<proteinExistence type="predicted"/>
<accession>A0AAP6ZYE6</accession>
<evidence type="ECO:0000313" key="1">
    <source>
        <dbReference type="EMBL" id="NOJ70156.1"/>
    </source>
</evidence>
<evidence type="ECO:0000313" key="2">
    <source>
        <dbReference type="Proteomes" id="UP000552038"/>
    </source>
</evidence>
<protein>
    <submittedName>
        <fullName evidence="1">Uncharacterized protein</fullName>
    </submittedName>
</protein>
<comment type="caution">
    <text evidence="1">The sequence shown here is derived from an EMBL/GenBank/DDBJ whole genome shotgun (WGS) entry which is preliminary data.</text>
</comment>